<organism evidence="5 6">
    <name type="scientific">Laodelphax striatellus</name>
    <name type="common">Small brown planthopper</name>
    <name type="synonym">Delphax striatella</name>
    <dbReference type="NCBI Taxonomy" id="195883"/>
    <lineage>
        <taxon>Eukaryota</taxon>
        <taxon>Metazoa</taxon>
        <taxon>Ecdysozoa</taxon>
        <taxon>Arthropoda</taxon>
        <taxon>Hexapoda</taxon>
        <taxon>Insecta</taxon>
        <taxon>Pterygota</taxon>
        <taxon>Neoptera</taxon>
        <taxon>Paraneoptera</taxon>
        <taxon>Hemiptera</taxon>
        <taxon>Auchenorrhyncha</taxon>
        <taxon>Fulgoroidea</taxon>
        <taxon>Delphacidae</taxon>
        <taxon>Criomorphinae</taxon>
        <taxon>Laodelphax</taxon>
    </lineage>
</organism>
<proteinExistence type="predicted"/>
<evidence type="ECO:0000256" key="1">
    <source>
        <dbReference type="ARBA" id="ARBA00022460"/>
    </source>
</evidence>
<name>A0A482XQI5_LAOST</name>
<feature type="chain" id="PRO_5019829397" evidence="4">
    <location>
        <begin position="21"/>
        <end position="240"/>
    </location>
</feature>
<protein>
    <submittedName>
        <fullName evidence="5">Uncharacterized protein</fullName>
    </submittedName>
</protein>
<dbReference type="GO" id="GO:0042302">
    <property type="term" value="F:structural constituent of cuticle"/>
    <property type="evidence" value="ECO:0007669"/>
    <property type="project" value="UniProtKB-UniRule"/>
</dbReference>
<sequence>MDMQLYFVLLILWCASWSSGQFRPSGFRLTAERGGPPQGAQFVPIPTITGFPTGKRPFKKPQPITGIPPPPPEPTANTEEPLTVPITNPPPIEEVSSEFFPTSSTTIAPPSPSTTNIVVSVTQPPSTYKPQTTTTVPPTVTTAKDDGLVYNLYSQDDDGSYYFEYLTKQAAHRREQGFFKRETGFPDKVHVKTGLYSFISPEGTPVRVDYIADENGYRAYESSRVARKFANTRRQQANSY</sequence>
<evidence type="ECO:0000256" key="3">
    <source>
        <dbReference type="SAM" id="MobiDB-lite"/>
    </source>
</evidence>
<dbReference type="EMBL" id="QKKF02003370">
    <property type="protein sequence ID" value="RZF47797.1"/>
    <property type="molecule type" value="Genomic_DNA"/>
</dbReference>
<evidence type="ECO:0000313" key="5">
    <source>
        <dbReference type="EMBL" id="RZF47797.1"/>
    </source>
</evidence>
<dbReference type="OrthoDB" id="6629557at2759"/>
<accession>A0A482XQI5</accession>
<dbReference type="AlphaFoldDB" id="A0A482XQI5"/>
<keyword evidence="4" id="KW-0732">Signal</keyword>
<dbReference type="Proteomes" id="UP000291343">
    <property type="component" value="Unassembled WGS sequence"/>
</dbReference>
<evidence type="ECO:0000313" key="6">
    <source>
        <dbReference type="Proteomes" id="UP000291343"/>
    </source>
</evidence>
<reference evidence="5 6" key="1">
    <citation type="journal article" date="2017" name="Gigascience">
        <title>Genome sequence of the small brown planthopper, Laodelphax striatellus.</title>
        <authorList>
            <person name="Zhu J."/>
            <person name="Jiang F."/>
            <person name="Wang X."/>
            <person name="Yang P."/>
            <person name="Bao Y."/>
            <person name="Zhao W."/>
            <person name="Wang W."/>
            <person name="Lu H."/>
            <person name="Wang Q."/>
            <person name="Cui N."/>
            <person name="Li J."/>
            <person name="Chen X."/>
            <person name="Luo L."/>
            <person name="Yu J."/>
            <person name="Kang L."/>
            <person name="Cui F."/>
        </authorList>
    </citation>
    <scope>NUCLEOTIDE SEQUENCE [LARGE SCALE GENOMIC DNA]</scope>
    <source>
        <strain evidence="5">Lst14</strain>
    </source>
</reference>
<dbReference type="InterPro" id="IPR031311">
    <property type="entry name" value="CHIT_BIND_RR_consensus"/>
</dbReference>
<dbReference type="InParanoid" id="A0A482XQI5"/>
<feature type="region of interest" description="Disordered" evidence="3">
    <location>
        <begin position="38"/>
        <end position="78"/>
    </location>
</feature>
<dbReference type="InterPro" id="IPR000618">
    <property type="entry name" value="Insect_cuticle"/>
</dbReference>
<dbReference type="Pfam" id="PF00379">
    <property type="entry name" value="Chitin_bind_4"/>
    <property type="match status" value="1"/>
</dbReference>
<comment type="caution">
    <text evidence="5">The sequence shown here is derived from an EMBL/GenBank/DDBJ whole genome shotgun (WGS) entry which is preliminary data.</text>
</comment>
<dbReference type="PROSITE" id="PS00233">
    <property type="entry name" value="CHIT_BIND_RR_1"/>
    <property type="match status" value="1"/>
</dbReference>
<evidence type="ECO:0000256" key="4">
    <source>
        <dbReference type="SAM" id="SignalP"/>
    </source>
</evidence>
<keyword evidence="6" id="KW-1185">Reference proteome</keyword>
<evidence type="ECO:0000256" key="2">
    <source>
        <dbReference type="PROSITE-ProRule" id="PRU00497"/>
    </source>
</evidence>
<gene>
    <name evidence="5" type="ORF">LSTR_LSTR006061</name>
</gene>
<feature type="signal peptide" evidence="4">
    <location>
        <begin position="1"/>
        <end position="20"/>
    </location>
</feature>
<dbReference type="PROSITE" id="PS51155">
    <property type="entry name" value="CHIT_BIND_RR_2"/>
    <property type="match status" value="1"/>
</dbReference>
<keyword evidence="1 2" id="KW-0193">Cuticle</keyword>